<gene>
    <name evidence="1" type="ORF">A3J54_03100</name>
</gene>
<reference evidence="1 2" key="1">
    <citation type="journal article" date="2016" name="Nat. Commun.">
        <title>Thousands of microbial genomes shed light on interconnected biogeochemical processes in an aquifer system.</title>
        <authorList>
            <person name="Anantharaman K."/>
            <person name="Brown C.T."/>
            <person name="Hug L.A."/>
            <person name="Sharon I."/>
            <person name="Castelle C.J."/>
            <person name="Probst A.J."/>
            <person name="Thomas B.C."/>
            <person name="Singh A."/>
            <person name="Wilkins M.J."/>
            <person name="Karaoz U."/>
            <person name="Brodie E.L."/>
            <person name="Williams K.H."/>
            <person name="Hubbard S.S."/>
            <person name="Banfield J.F."/>
        </authorList>
    </citation>
    <scope>NUCLEOTIDE SEQUENCE [LARGE SCALE GENOMIC DNA]</scope>
</reference>
<accession>A0A1G2G6T3</accession>
<evidence type="ECO:0000313" key="2">
    <source>
        <dbReference type="Proteomes" id="UP000176576"/>
    </source>
</evidence>
<evidence type="ECO:0000313" key="1">
    <source>
        <dbReference type="EMBL" id="OGZ45965.1"/>
    </source>
</evidence>
<proteinExistence type="predicted"/>
<comment type="caution">
    <text evidence="1">The sequence shown here is derived from an EMBL/GenBank/DDBJ whole genome shotgun (WGS) entry which is preliminary data.</text>
</comment>
<sequence>MILKGVNMGKHFLEARLLSFIASSHPNRVRNHVESILYVHGWYFSGRQIPEERMVKYSWTPRLGITSISFPSTEPLTERAVCIGFERGLWITKDNLVCWVVTFPDDTDNTETCVFFDESAIAARSVLYGIISGLKTSIHQCRSGWGSTPDIQCIGCGRLHVIGLGWSENIFTPLKSTPKICCPGCYPSKK</sequence>
<dbReference type="Proteomes" id="UP000176576">
    <property type="component" value="Unassembled WGS sequence"/>
</dbReference>
<name>A0A1G2G6T3_9BACT</name>
<dbReference type="AlphaFoldDB" id="A0A1G2G6T3"/>
<protein>
    <submittedName>
        <fullName evidence="1">Uncharacterized protein</fullName>
    </submittedName>
</protein>
<organism evidence="1 2">
    <name type="scientific">Candidatus Ryanbacteria bacterium RIFCSPHIGHO2_02_FULL_45_13b</name>
    <dbReference type="NCBI Taxonomy" id="1802117"/>
    <lineage>
        <taxon>Bacteria</taxon>
        <taxon>Candidatus Ryaniibacteriota</taxon>
    </lineage>
</organism>
<dbReference type="EMBL" id="MHNN01000018">
    <property type="protein sequence ID" value="OGZ45965.1"/>
    <property type="molecule type" value="Genomic_DNA"/>
</dbReference>